<comment type="caution">
    <text evidence="1">The sequence shown here is derived from an EMBL/GenBank/DDBJ whole genome shotgun (WGS) entry which is preliminary data.</text>
</comment>
<protein>
    <submittedName>
        <fullName evidence="1">TniQ family protein</fullName>
    </submittedName>
</protein>
<gene>
    <name evidence="1" type="ORF">H6G59_01790</name>
</gene>
<organism evidence="1 2">
    <name type="scientific">Anabaena lutea FACHB-196</name>
    <dbReference type="NCBI Taxonomy" id="2692881"/>
    <lineage>
        <taxon>Bacteria</taxon>
        <taxon>Bacillati</taxon>
        <taxon>Cyanobacteriota</taxon>
        <taxon>Cyanophyceae</taxon>
        <taxon>Nostocales</taxon>
        <taxon>Nostocaceae</taxon>
        <taxon>Anabaena</taxon>
    </lineage>
</organism>
<proteinExistence type="predicted"/>
<accession>A0ABR8F8Y6</accession>
<name>A0ABR8F8Y6_9NOST</name>
<dbReference type="EMBL" id="JACJST010000001">
    <property type="protein sequence ID" value="MBD2566643.1"/>
    <property type="molecule type" value="Genomic_DNA"/>
</dbReference>
<evidence type="ECO:0000313" key="1">
    <source>
        <dbReference type="EMBL" id="MBD2566643.1"/>
    </source>
</evidence>
<sequence>MEIAADEPRFFEVEPLDGESLSHFLGRFRRENYLTSTQLGKLTGLGAVILRWEKLYFNPFPTRQELEALSSVVGINADRLMEMLPSQGMTMKPRPIRLCAACYAESPCHRVEWQLKDKIRCDGYAGQRHRHNLRLLIKCTNCETPFPIPADWVQGECSHCFLPFPTMAKRQKRD</sequence>
<dbReference type="RefSeq" id="WP_190711456.1">
    <property type="nucleotide sequence ID" value="NZ_JACJST010000001.1"/>
</dbReference>
<reference evidence="1 2" key="1">
    <citation type="journal article" date="2020" name="ISME J.">
        <title>Comparative genomics reveals insights into cyanobacterial evolution and habitat adaptation.</title>
        <authorList>
            <person name="Chen M.Y."/>
            <person name="Teng W.K."/>
            <person name="Zhao L."/>
            <person name="Hu C.X."/>
            <person name="Zhou Y.K."/>
            <person name="Han B.P."/>
            <person name="Song L.R."/>
            <person name="Shu W.S."/>
        </authorList>
    </citation>
    <scope>NUCLEOTIDE SEQUENCE [LARGE SCALE GENOMIC DNA]</scope>
    <source>
        <strain evidence="1 2">FACHB-196</strain>
    </source>
</reference>
<keyword evidence="2" id="KW-1185">Reference proteome</keyword>
<dbReference type="Proteomes" id="UP000640531">
    <property type="component" value="Unassembled WGS sequence"/>
</dbReference>
<evidence type="ECO:0000313" key="2">
    <source>
        <dbReference type="Proteomes" id="UP000640531"/>
    </source>
</evidence>